<dbReference type="PANTHER" id="PTHR15272">
    <property type="entry name" value="CHROMATIN ASSEMBLY FACTOR 1 SUBUNIT A CAF-1 SUBUNIT A"/>
    <property type="match status" value="1"/>
</dbReference>
<evidence type="ECO:0000313" key="8">
    <source>
        <dbReference type="EMBL" id="PQK14925.1"/>
    </source>
</evidence>
<dbReference type="PANTHER" id="PTHR15272:SF0">
    <property type="entry name" value="CHROMATIN ASSEMBLY FACTOR 1 SUBUNIT A"/>
    <property type="match status" value="1"/>
</dbReference>
<feature type="compositionally biased region" description="Polar residues" evidence="5">
    <location>
        <begin position="224"/>
        <end position="237"/>
    </location>
</feature>
<gene>
    <name evidence="8" type="ORF">BB8028_0005g04430</name>
</gene>
<feature type="region of interest" description="Disordered" evidence="5">
    <location>
        <begin position="1"/>
        <end position="246"/>
    </location>
</feature>
<keyword evidence="3" id="KW-0234">DNA repair</keyword>
<evidence type="ECO:0000256" key="3">
    <source>
        <dbReference type="ARBA" id="ARBA00023204"/>
    </source>
</evidence>
<comment type="subcellular location">
    <subcellularLocation>
        <location evidence="1">Nucleus</location>
    </subcellularLocation>
</comment>
<evidence type="ECO:0000313" key="9">
    <source>
        <dbReference type="Proteomes" id="UP000237441"/>
    </source>
</evidence>
<dbReference type="OrthoDB" id="79480at2759"/>
<proteinExistence type="predicted"/>
<evidence type="ECO:0008006" key="10">
    <source>
        <dbReference type="Google" id="ProtNLM"/>
    </source>
</evidence>
<feature type="compositionally biased region" description="Acidic residues" evidence="5">
    <location>
        <begin position="405"/>
        <end position="444"/>
    </location>
</feature>
<feature type="domain" description="Chromatin assembly factor 1 subunit A dimerization" evidence="6">
    <location>
        <begin position="360"/>
        <end position="435"/>
    </location>
</feature>
<dbReference type="Pfam" id="PF21796">
    <property type="entry name" value="Cac1_C"/>
    <property type="match status" value="1"/>
</dbReference>
<feature type="compositionally biased region" description="Polar residues" evidence="5">
    <location>
        <begin position="41"/>
        <end position="80"/>
    </location>
</feature>
<dbReference type="AlphaFoldDB" id="A0A2S7YFH2"/>
<evidence type="ECO:0000256" key="5">
    <source>
        <dbReference type="SAM" id="MobiDB-lite"/>
    </source>
</evidence>
<feature type="compositionally biased region" description="Basic and acidic residues" evidence="5">
    <location>
        <begin position="114"/>
        <end position="208"/>
    </location>
</feature>
<dbReference type="InterPro" id="IPR022043">
    <property type="entry name" value="CAF1A_DD"/>
</dbReference>
<organism evidence="8 9">
    <name type="scientific">Beauveria bassiana</name>
    <name type="common">White muscardine disease fungus</name>
    <name type="synonym">Tritirachium shiotae</name>
    <dbReference type="NCBI Taxonomy" id="176275"/>
    <lineage>
        <taxon>Eukaryota</taxon>
        <taxon>Fungi</taxon>
        <taxon>Dikarya</taxon>
        <taxon>Ascomycota</taxon>
        <taxon>Pezizomycotina</taxon>
        <taxon>Sordariomycetes</taxon>
        <taxon>Hypocreomycetidae</taxon>
        <taxon>Hypocreales</taxon>
        <taxon>Cordycipitaceae</taxon>
        <taxon>Beauveria</taxon>
    </lineage>
</organism>
<protein>
    <recommendedName>
        <fullName evidence="10">Chromatin assembly factor 1 subunit A</fullName>
    </recommendedName>
</protein>
<evidence type="ECO:0000256" key="1">
    <source>
        <dbReference type="ARBA" id="ARBA00004123"/>
    </source>
</evidence>
<accession>A0A2S7YFH2</accession>
<feature type="domain" description="Chromatin assembly factor 1 subunit Cac1-like C-terminal" evidence="7">
    <location>
        <begin position="555"/>
        <end position="610"/>
    </location>
</feature>
<dbReference type="InterPro" id="IPR048800">
    <property type="entry name" value="Cac1-like_C"/>
</dbReference>
<keyword evidence="2" id="KW-0227">DNA damage</keyword>
<dbReference type="GO" id="GO:0005634">
    <property type="term" value="C:nucleus"/>
    <property type="evidence" value="ECO:0007669"/>
    <property type="project" value="UniProtKB-SubCell"/>
</dbReference>
<feature type="compositionally biased region" description="Low complexity" evidence="5">
    <location>
        <begin position="92"/>
        <end position="107"/>
    </location>
</feature>
<evidence type="ECO:0000256" key="2">
    <source>
        <dbReference type="ARBA" id="ARBA00022763"/>
    </source>
</evidence>
<reference evidence="8 9" key="1">
    <citation type="submission" date="2016-07" db="EMBL/GenBank/DDBJ databases">
        <title>Comparative genomics of the entomopathogenic fungus Beauveria bassiana.</title>
        <authorList>
            <person name="Valero Jimenez C.A."/>
            <person name="Zwaan B.J."/>
            <person name="Van Kan J.A."/>
            <person name="Takken W."/>
            <person name="Debets A.J."/>
            <person name="Schoustra S.E."/>
            <person name="Koenraadt C.J."/>
        </authorList>
    </citation>
    <scope>NUCLEOTIDE SEQUENCE [LARGE SCALE GENOMIC DNA]</scope>
    <source>
        <strain evidence="8 9">ARSEF 8028</strain>
    </source>
</reference>
<evidence type="ECO:0000259" key="7">
    <source>
        <dbReference type="Pfam" id="PF21796"/>
    </source>
</evidence>
<name>A0A2S7YFH2_BEABA</name>
<dbReference type="GO" id="GO:0006334">
    <property type="term" value="P:nucleosome assembly"/>
    <property type="evidence" value="ECO:0007669"/>
    <property type="project" value="TreeGrafter"/>
</dbReference>
<dbReference type="Proteomes" id="UP000237441">
    <property type="component" value="Unassembled WGS sequence"/>
</dbReference>
<dbReference type="GO" id="GO:0033186">
    <property type="term" value="C:CAF-1 complex"/>
    <property type="evidence" value="ECO:0007669"/>
    <property type="project" value="TreeGrafter"/>
</dbReference>
<dbReference type="GO" id="GO:0006281">
    <property type="term" value="P:DNA repair"/>
    <property type="evidence" value="ECO:0007669"/>
    <property type="project" value="UniProtKB-KW"/>
</dbReference>
<evidence type="ECO:0000259" key="6">
    <source>
        <dbReference type="Pfam" id="PF12253"/>
    </source>
</evidence>
<keyword evidence="4" id="KW-0539">Nucleus</keyword>
<comment type="caution">
    <text evidence="8">The sequence shown here is derived from an EMBL/GenBank/DDBJ whole genome shotgun (WGS) entry which is preliminary data.</text>
</comment>
<feature type="region of interest" description="Disordered" evidence="5">
    <location>
        <begin position="405"/>
        <end position="454"/>
    </location>
</feature>
<evidence type="ECO:0000256" key="4">
    <source>
        <dbReference type="ARBA" id="ARBA00023242"/>
    </source>
</evidence>
<dbReference type="Pfam" id="PF12253">
    <property type="entry name" value="CAF1A_dimeriz"/>
    <property type="match status" value="1"/>
</dbReference>
<sequence>MPLFEMSANVQEPNPARKRNHEQFSGDEAGEDGPKDEKTPSKQGLQPSGNALLSFISNNVVASSPQGSPTLTEAGSSTAACNPPSPDTPTKAGDAQPACAAQASNPAAKRKKLSATEKEAREKEVNEKKEQKEREAAQKKQERDEKAALKAAEKARQEEEKVARQREREEKRKKKEEEERLKAEQREEKKKQKEEEERRKEEEKEKKARAQPKLMSFFGPPSTPKKTAPTNHLNSSPAKGAIDSPDNTTRVTAYSKMFNPFFVRKHTKMASTIGNMDEETRESKSRILDEFILGERKADVTFNPVSLFALPGASKPRGKQHQQVRQIMEAEHKEMERSGTTAAADLLEAAKKKLAGIPVKVIAFSQDVRPPYYGTVTRTPFALGQGNMKRVARRSATRRLQLDYDYDSEAEWQEEEGEDLDADDDDEEVDDEDDMDGFLDDSEDAGLTRRTFGNTMEPESTGICFENENRTTSSQAATCHKMEIILDIFHKNASIDPFATSYWQAEPKAALVMTVTTSTAEKMPPPPTPANAFAALNASSTESAPVKIVKPEIMNDVKRAILQNKALSKVGIIDFIFQQFRDRASRTEVKNTLELVAEKKKAGKMNEWDLKPGHEIST</sequence>
<dbReference type="EMBL" id="JRHA01000005">
    <property type="protein sequence ID" value="PQK14925.1"/>
    <property type="molecule type" value="Genomic_DNA"/>
</dbReference>